<dbReference type="InterPro" id="IPR032675">
    <property type="entry name" value="LRR_dom_sf"/>
</dbReference>
<reference evidence="1" key="1">
    <citation type="submission" date="2020-05" db="EMBL/GenBank/DDBJ databases">
        <title>Mycena genomes resolve the evolution of fungal bioluminescence.</title>
        <authorList>
            <person name="Tsai I.J."/>
        </authorList>
    </citation>
    <scope>NUCLEOTIDE SEQUENCE</scope>
    <source>
        <strain evidence="1">171206Taipei</strain>
    </source>
</reference>
<organism evidence="1 2">
    <name type="scientific">Mycena indigotica</name>
    <dbReference type="NCBI Taxonomy" id="2126181"/>
    <lineage>
        <taxon>Eukaryota</taxon>
        <taxon>Fungi</taxon>
        <taxon>Dikarya</taxon>
        <taxon>Basidiomycota</taxon>
        <taxon>Agaricomycotina</taxon>
        <taxon>Agaricomycetes</taxon>
        <taxon>Agaricomycetidae</taxon>
        <taxon>Agaricales</taxon>
        <taxon>Marasmiineae</taxon>
        <taxon>Mycenaceae</taxon>
        <taxon>Mycena</taxon>
    </lineage>
</organism>
<gene>
    <name evidence="1" type="ORF">MIND_00286000</name>
</gene>
<keyword evidence="2" id="KW-1185">Reference proteome</keyword>
<evidence type="ECO:0008006" key="3">
    <source>
        <dbReference type="Google" id="ProtNLM"/>
    </source>
</evidence>
<dbReference type="EMBL" id="JACAZF010000002">
    <property type="protein sequence ID" value="KAF7312712.1"/>
    <property type="molecule type" value="Genomic_DNA"/>
</dbReference>
<dbReference type="AlphaFoldDB" id="A0A8H6T9B8"/>
<accession>A0A8H6T9B8</accession>
<evidence type="ECO:0000313" key="2">
    <source>
        <dbReference type="Proteomes" id="UP000636479"/>
    </source>
</evidence>
<comment type="caution">
    <text evidence="1">The sequence shown here is derived from an EMBL/GenBank/DDBJ whole genome shotgun (WGS) entry which is preliminary data.</text>
</comment>
<name>A0A8H6T9B8_9AGAR</name>
<dbReference type="GeneID" id="59342241"/>
<proteinExistence type="predicted"/>
<sequence>MASSAGEVVLPVSESPVLELLDNNVEPTAEQIELARSAILRAKSALESLDITCQGNAETQRRLLGDFIASHERVLAPIRQLPTELCHEIASHLSSHSERDKPDELWALASSCRCWREILKDIPRHIGAVWFSNSSSSLEIHNTIRSTLGQVNATGIAAFTFFTQYIIYPFLSKILPHIIQRAISLRMDVSGGLLEHINFFAAGQPFVNVRLLSLFPHHMHINSGSPVLVNLLFLFPSVNHLRINVPHGMNPHVLWSILPQLQTCEVYHSRLADILPYAAGSGTPLTLTRLAFIECEGDSPRPKSCNLGSQQLVFQDCYPSFISDIMKLVVPAPLQKLVIQIPHDIQSVSNNPIHAATYLAEAARYLDRFSNITELTISLHMHGTISAKVVIERTIGGLKTVLEAAHSLNCLTHLRLGLAPLSVPTPVLEILADERLMPHIRVLSLSECKYFKVATLRAINRARNHRLGQDHRLEKLVVDTLQMIQPPELLTELRNSGLQVVASAPSQPSSVVFEPER</sequence>
<protein>
    <recommendedName>
        <fullName evidence="3">F-box domain-containing protein</fullName>
    </recommendedName>
</protein>
<dbReference type="RefSeq" id="XP_037224820.1">
    <property type="nucleotide sequence ID" value="XM_037359725.1"/>
</dbReference>
<dbReference type="Gene3D" id="3.80.10.10">
    <property type="entry name" value="Ribonuclease Inhibitor"/>
    <property type="match status" value="1"/>
</dbReference>
<evidence type="ECO:0000313" key="1">
    <source>
        <dbReference type="EMBL" id="KAF7312712.1"/>
    </source>
</evidence>
<dbReference type="Proteomes" id="UP000636479">
    <property type="component" value="Unassembled WGS sequence"/>
</dbReference>